<proteinExistence type="predicted"/>
<gene>
    <name evidence="3" type="ORF">ACHIPZ_06920</name>
</gene>
<sequence length="142" mass="14014">MFTRTLRAALVPAAAVAALIVGAPSATAINLYTTETALTLPSGPIGVGCAVTLTATVSATPPTPDAGEVRFGVNGSSAGNVPIKDGVATVTWTPTAAGEQNVSAFYTGINTGNDAWGSSYDAVDVTVVSAVNTGSGCIPLPF</sequence>
<dbReference type="Gene3D" id="2.60.40.10">
    <property type="entry name" value="Immunoglobulins"/>
    <property type="match status" value="1"/>
</dbReference>
<protein>
    <submittedName>
        <fullName evidence="3">Ig-like domain-containing protein</fullName>
    </submittedName>
</protein>
<feature type="chain" id="PRO_5045930922" evidence="1">
    <location>
        <begin position="29"/>
        <end position="142"/>
    </location>
</feature>
<name>A0ABW7JIZ4_9NOCA</name>
<comment type="caution">
    <text evidence="3">The sequence shown here is derived from an EMBL/GenBank/DDBJ whole genome shotgun (WGS) entry which is preliminary data.</text>
</comment>
<reference evidence="3 4" key="1">
    <citation type="submission" date="2024-10" db="EMBL/GenBank/DDBJ databases">
        <authorList>
            <person name="Riesco R."/>
        </authorList>
    </citation>
    <scope>NUCLEOTIDE SEQUENCE [LARGE SCALE GENOMIC DNA]</scope>
    <source>
        <strain evidence="3 4">NCIMB 15449</strain>
    </source>
</reference>
<feature type="signal peptide" evidence="1">
    <location>
        <begin position="1"/>
        <end position="28"/>
    </location>
</feature>
<evidence type="ECO:0000259" key="2">
    <source>
        <dbReference type="Pfam" id="PF16640"/>
    </source>
</evidence>
<evidence type="ECO:0000313" key="3">
    <source>
        <dbReference type="EMBL" id="MFH5207947.1"/>
    </source>
</evidence>
<organism evidence="3 4">
    <name type="scientific">Antrihabitans spumae</name>
    <dbReference type="NCBI Taxonomy" id="3373370"/>
    <lineage>
        <taxon>Bacteria</taxon>
        <taxon>Bacillati</taxon>
        <taxon>Actinomycetota</taxon>
        <taxon>Actinomycetes</taxon>
        <taxon>Mycobacteriales</taxon>
        <taxon>Nocardiaceae</taxon>
        <taxon>Antrihabitans</taxon>
    </lineage>
</organism>
<dbReference type="Pfam" id="PF16640">
    <property type="entry name" value="Big_3_5"/>
    <property type="match status" value="1"/>
</dbReference>
<dbReference type="EMBL" id="JBIMSO010000032">
    <property type="protein sequence ID" value="MFH5207947.1"/>
    <property type="molecule type" value="Genomic_DNA"/>
</dbReference>
<feature type="domain" description="Bacterial Ig-like" evidence="2">
    <location>
        <begin position="39"/>
        <end position="127"/>
    </location>
</feature>
<dbReference type="InterPro" id="IPR013783">
    <property type="entry name" value="Ig-like_fold"/>
</dbReference>
<keyword evidence="1" id="KW-0732">Signal</keyword>
<dbReference type="Proteomes" id="UP001609175">
    <property type="component" value="Unassembled WGS sequence"/>
</dbReference>
<accession>A0ABW7JIZ4</accession>
<evidence type="ECO:0000256" key="1">
    <source>
        <dbReference type="SAM" id="SignalP"/>
    </source>
</evidence>
<evidence type="ECO:0000313" key="4">
    <source>
        <dbReference type="Proteomes" id="UP001609175"/>
    </source>
</evidence>
<dbReference type="RefSeq" id="WP_395113384.1">
    <property type="nucleotide sequence ID" value="NZ_JBIMSO010000032.1"/>
</dbReference>
<dbReference type="InterPro" id="IPR032109">
    <property type="entry name" value="Big_3_5"/>
</dbReference>